<reference evidence="1 2" key="1">
    <citation type="journal article" date="2022" name="Genome Biol. Evol.">
        <title>The Spruce Budworm Genome: Reconstructing the Evolutionary History of Antifreeze Proteins.</title>
        <authorList>
            <person name="Beliveau C."/>
            <person name="Gagne P."/>
            <person name="Picq S."/>
            <person name="Vernygora O."/>
            <person name="Keeling C.I."/>
            <person name="Pinkney K."/>
            <person name="Doucet D."/>
            <person name="Wen F."/>
            <person name="Johnston J.S."/>
            <person name="Maaroufi H."/>
            <person name="Boyle B."/>
            <person name="Laroche J."/>
            <person name="Dewar K."/>
            <person name="Juretic N."/>
            <person name="Blackburn G."/>
            <person name="Nisole A."/>
            <person name="Brunet B."/>
            <person name="Brandao M."/>
            <person name="Lumley L."/>
            <person name="Duan J."/>
            <person name="Quan G."/>
            <person name="Lucarotti C.J."/>
            <person name="Roe A.D."/>
            <person name="Sperling F.A.H."/>
            <person name="Levesque R.C."/>
            <person name="Cusson M."/>
        </authorList>
    </citation>
    <scope>NUCLEOTIDE SEQUENCE [LARGE SCALE GENOMIC DNA]</scope>
    <source>
        <strain evidence="1">Glfc:IPQL:Cfum</strain>
    </source>
</reference>
<name>A0ACC0KNL3_CHOFU</name>
<dbReference type="EMBL" id="CM046118">
    <property type="protein sequence ID" value="KAI8438043.1"/>
    <property type="molecule type" value="Genomic_DNA"/>
</dbReference>
<sequence>MLKRNQNMAIIYSVIWLLCLLARPAAHLTITACLVPRYAVRVVTPVIRYVYDWGAHRCVVWHWWTDPSRCSIPVDENNFASLKECINACSGWA</sequence>
<gene>
    <name evidence="1" type="ORF">MSG28_010695</name>
</gene>
<accession>A0ACC0KNL3</accession>
<proteinExistence type="predicted"/>
<evidence type="ECO:0000313" key="2">
    <source>
        <dbReference type="Proteomes" id="UP001064048"/>
    </source>
</evidence>
<evidence type="ECO:0000313" key="1">
    <source>
        <dbReference type="EMBL" id="KAI8438043.1"/>
    </source>
</evidence>
<comment type="caution">
    <text evidence="1">The sequence shown here is derived from an EMBL/GenBank/DDBJ whole genome shotgun (WGS) entry which is preliminary data.</text>
</comment>
<keyword evidence="2" id="KW-1185">Reference proteome</keyword>
<organism evidence="1 2">
    <name type="scientific">Choristoneura fumiferana</name>
    <name type="common">Spruce budworm moth</name>
    <name type="synonym">Archips fumiferana</name>
    <dbReference type="NCBI Taxonomy" id="7141"/>
    <lineage>
        <taxon>Eukaryota</taxon>
        <taxon>Metazoa</taxon>
        <taxon>Ecdysozoa</taxon>
        <taxon>Arthropoda</taxon>
        <taxon>Hexapoda</taxon>
        <taxon>Insecta</taxon>
        <taxon>Pterygota</taxon>
        <taxon>Neoptera</taxon>
        <taxon>Endopterygota</taxon>
        <taxon>Lepidoptera</taxon>
        <taxon>Glossata</taxon>
        <taxon>Ditrysia</taxon>
        <taxon>Tortricoidea</taxon>
        <taxon>Tortricidae</taxon>
        <taxon>Tortricinae</taxon>
        <taxon>Choristoneura</taxon>
    </lineage>
</organism>
<protein>
    <submittedName>
        <fullName evidence="1">Uncharacterized protein</fullName>
    </submittedName>
</protein>
<dbReference type="Proteomes" id="UP001064048">
    <property type="component" value="Chromosome 18"/>
</dbReference>